<dbReference type="GeneID" id="92276468"/>
<evidence type="ECO:0000313" key="5">
    <source>
        <dbReference type="EMBL" id="MDI9093077.1"/>
    </source>
</evidence>
<evidence type="ECO:0000313" key="4">
    <source>
        <dbReference type="EMBL" id="MBW3118801.1"/>
    </source>
</evidence>
<dbReference type="Pfam" id="PF00419">
    <property type="entry name" value="Fimbrial"/>
    <property type="match status" value="1"/>
</dbReference>
<dbReference type="InterPro" id="IPR050263">
    <property type="entry name" value="Bact_Fimbrial_Adh_Pro"/>
</dbReference>
<dbReference type="GO" id="GO:0043709">
    <property type="term" value="P:cell adhesion involved in single-species biofilm formation"/>
    <property type="evidence" value="ECO:0007669"/>
    <property type="project" value="TreeGrafter"/>
</dbReference>
<dbReference type="EMBL" id="CP076405">
    <property type="protein sequence ID" value="QWQ20333.1"/>
    <property type="molecule type" value="Genomic_DNA"/>
</dbReference>
<gene>
    <name evidence="3" type="primary">pmfA_2</name>
    <name evidence="6" type="ORF">CHI95_17330</name>
    <name evidence="3" type="ORF">GHA_02819</name>
    <name evidence="7" type="ORF">KOF27_17315</name>
    <name evidence="4" type="ORF">KYI77_20370</name>
    <name evidence="5" type="ORF">OGX73_10685</name>
</gene>
<evidence type="ECO:0000256" key="1">
    <source>
        <dbReference type="SAM" id="SignalP"/>
    </source>
</evidence>
<evidence type="ECO:0000313" key="7">
    <source>
        <dbReference type="EMBL" id="QWQ20333.1"/>
    </source>
</evidence>
<reference evidence="7" key="3">
    <citation type="submission" date="2021-06" db="EMBL/GenBank/DDBJ databases">
        <title>Emergence of genetically related NDM-1-producing Providencia rettgeri strains in Argentina.</title>
        <authorList>
            <person name="Pasteran F."/>
            <person name="Meo A."/>
            <person name="Gomez S."/>
            <person name="Derdoy L."/>
            <person name="Albronoz E."/>
            <person name="Faccone D."/>
            <person name="Guerriero L."/>
            <person name="Archuby D."/>
            <person name="Tarzia A."/>
            <person name="Lopez M."/>
            <person name="Corso A."/>
        </authorList>
    </citation>
    <scope>NUCLEOTIDE SEQUENCE</scope>
    <source>
        <strain evidence="7">PreM15628</strain>
    </source>
</reference>
<organism evidence="6 8">
    <name type="scientific">Providencia rettgeri</name>
    <dbReference type="NCBI Taxonomy" id="587"/>
    <lineage>
        <taxon>Bacteria</taxon>
        <taxon>Pseudomonadati</taxon>
        <taxon>Pseudomonadota</taxon>
        <taxon>Gammaproteobacteria</taxon>
        <taxon>Enterobacterales</taxon>
        <taxon>Morganellaceae</taxon>
        <taxon>Providencia</taxon>
    </lineage>
</organism>
<dbReference type="RefSeq" id="WP_004259591.1">
    <property type="nucleotide sequence ID" value="NZ_ABDWLN020000012.1"/>
</dbReference>
<dbReference type="EMBL" id="JAOWIN010000007">
    <property type="protein sequence ID" value="MDI9093077.1"/>
    <property type="molecule type" value="Genomic_DNA"/>
</dbReference>
<dbReference type="Gene3D" id="2.60.40.1090">
    <property type="entry name" value="Fimbrial-type adhesion domain"/>
    <property type="match status" value="1"/>
</dbReference>
<feature type="chain" id="PRO_5011915145" evidence="1">
    <location>
        <begin position="24"/>
        <end position="180"/>
    </location>
</feature>
<dbReference type="PANTHER" id="PTHR33420:SF32">
    <property type="entry name" value="FIMBRIAL-LIKE PROTEIN"/>
    <property type="match status" value="1"/>
</dbReference>
<evidence type="ECO:0000313" key="3">
    <source>
        <dbReference type="EMBL" id="CAB5702924.1"/>
    </source>
</evidence>
<dbReference type="Proteomes" id="UP000682358">
    <property type="component" value="Chromosome"/>
</dbReference>
<feature type="domain" description="Fimbrial-type adhesion" evidence="2">
    <location>
        <begin position="34"/>
        <end position="180"/>
    </location>
</feature>
<dbReference type="InterPro" id="IPR008966">
    <property type="entry name" value="Adhesion_dom_sf"/>
</dbReference>
<dbReference type="Proteomes" id="UP000834611">
    <property type="component" value="Unassembled WGS sequence"/>
</dbReference>
<dbReference type="EMBL" id="JAHWLI010000106">
    <property type="protein sequence ID" value="MBW3118801.1"/>
    <property type="molecule type" value="Genomic_DNA"/>
</dbReference>
<dbReference type="Proteomes" id="UP001155882">
    <property type="component" value="Unassembled WGS sequence"/>
</dbReference>
<reference evidence="4" key="4">
    <citation type="submission" date="2021-07" db="EMBL/GenBank/DDBJ databases">
        <authorList>
            <person name="Stanton E."/>
        </authorList>
    </citation>
    <scope>NUCLEOTIDE SEQUENCE</scope>
    <source>
        <strain evidence="4">2021EL-01139</strain>
    </source>
</reference>
<evidence type="ECO:0000313" key="8">
    <source>
        <dbReference type="Proteomes" id="UP000216001"/>
    </source>
</evidence>
<name>A0A264VPR9_PRORE</name>
<evidence type="ECO:0000259" key="2">
    <source>
        <dbReference type="Pfam" id="PF00419"/>
    </source>
</evidence>
<sequence length="180" mass="18715">MKLNKFVMGAVFASGFASFAAMAAYTGTPTNGTIEFSGELVNSACGLSEESSPVKVNFYQIPVSNLKNGERAGNIKKDIVLQGCDTTVAQTATVTYTPSTINPNDNTLAAFTSGTASGAGIGLRDNGNKDVVWGQASTAVNLTDGKTAIPFVAYLKSDNASNAVTPGSFDSTINFKIDYQ</sequence>
<evidence type="ECO:0000313" key="6">
    <source>
        <dbReference type="EMBL" id="OZS73303.1"/>
    </source>
</evidence>
<feature type="signal peptide" evidence="1">
    <location>
        <begin position="1"/>
        <end position="23"/>
    </location>
</feature>
<dbReference type="EMBL" id="NOWC01000023">
    <property type="protein sequence ID" value="OZS73303.1"/>
    <property type="molecule type" value="Genomic_DNA"/>
</dbReference>
<keyword evidence="1" id="KW-0732">Signal</keyword>
<dbReference type="AlphaFoldDB" id="A0A264VPR9"/>
<dbReference type="InterPro" id="IPR000259">
    <property type="entry name" value="Adhesion_dom_fimbrial"/>
</dbReference>
<protein>
    <submittedName>
        <fullName evidence="4 6">Fimbrial protein</fullName>
    </submittedName>
    <submittedName>
        <fullName evidence="3">Major fimbrial subunit</fullName>
    </submittedName>
</protein>
<proteinExistence type="predicted"/>
<dbReference type="PANTHER" id="PTHR33420">
    <property type="entry name" value="FIMBRIAL SUBUNIT ELFA-RELATED"/>
    <property type="match status" value="1"/>
</dbReference>
<dbReference type="GO" id="GO:0009289">
    <property type="term" value="C:pilus"/>
    <property type="evidence" value="ECO:0007669"/>
    <property type="project" value="InterPro"/>
</dbReference>
<reference evidence="6 8" key="1">
    <citation type="submission" date="2017-07" db="EMBL/GenBank/DDBJ databases">
        <title>blaIMP-27 on transferable plasmids in Proteus mirabilis and Providencia rettgeri.</title>
        <authorList>
            <person name="Potter R."/>
        </authorList>
    </citation>
    <scope>NUCLEOTIDE SEQUENCE [LARGE SCALE GENOMIC DNA]</scope>
    <source>
        <strain evidence="6 8">PR1</strain>
    </source>
</reference>
<dbReference type="InterPro" id="IPR036937">
    <property type="entry name" value="Adhesion_dom_fimbrial_sf"/>
</dbReference>
<accession>A0A264VPR9</accession>
<dbReference type="Proteomes" id="UP001159001">
    <property type="component" value="Unassembled WGS sequence"/>
</dbReference>
<dbReference type="EMBL" id="CAHPSF010000007">
    <property type="protein sequence ID" value="CAB5702924.1"/>
    <property type="molecule type" value="Genomic_DNA"/>
</dbReference>
<dbReference type="SUPFAM" id="SSF49401">
    <property type="entry name" value="Bacterial adhesins"/>
    <property type="match status" value="1"/>
</dbReference>
<reference evidence="3" key="2">
    <citation type="submission" date="2020-05" db="EMBL/GenBank/DDBJ databases">
        <authorList>
            <person name="Delgado-Blas J."/>
        </authorList>
    </citation>
    <scope>NUCLEOTIDE SEQUENCE</scope>
    <source>
        <strain evidence="3">BB1453</strain>
    </source>
</reference>
<reference evidence="5" key="5">
    <citation type="submission" date="2022-10" db="EMBL/GenBank/DDBJ databases">
        <title>Bacterial isolates recovered from the One Health project in Brazil.</title>
        <authorList>
            <person name="Valiatti T.B."/>
            <person name="Santos F."/>
            <person name="Cayo R."/>
            <person name="Gales A.C."/>
        </authorList>
    </citation>
    <scope>NUCLEOTIDE SEQUENCE</scope>
    <source>
        <strain evidence="5">PVR188</strain>
    </source>
</reference>
<dbReference type="Proteomes" id="UP000216001">
    <property type="component" value="Unassembled WGS sequence"/>
</dbReference>